<dbReference type="EMBL" id="CAXIEN010000331">
    <property type="protein sequence ID" value="CAL1293655.1"/>
    <property type="molecule type" value="Genomic_DNA"/>
</dbReference>
<keyword evidence="2" id="KW-1185">Reference proteome</keyword>
<dbReference type="Proteomes" id="UP001497382">
    <property type="component" value="Unassembled WGS sequence"/>
</dbReference>
<dbReference type="AlphaFoldDB" id="A0AAV2BDC9"/>
<gene>
    <name evidence="1" type="ORF">LARSCL_LOCUS18322</name>
</gene>
<name>A0AAV2BDC9_9ARAC</name>
<protein>
    <submittedName>
        <fullName evidence="1">Uncharacterized protein</fullName>
    </submittedName>
</protein>
<accession>A0AAV2BDC9</accession>
<evidence type="ECO:0000313" key="2">
    <source>
        <dbReference type="Proteomes" id="UP001497382"/>
    </source>
</evidence>
<comment type="caution">
    <text evidence="1">The sequence shown here is derived from an EMBL/GenBank/DDBJ whole genome shotgun (WGS) entry which is preliminary data.</text>
</comment>
<reference evidence="1 2" key="1">
    <citation type="submission" date="2024-04" db="EMBL/GenBank/DDBJ databases">
        <authorList>
            <person name="Rising A."/>
            <person name="Reimegard J."/>
            <person name="Sonavane S."/>
            <person name="Akerstrom W."/>
            <person name="Nylinder S."/>
            <person name="Hedman E."/>
            <person name="Kallberg Y."/>
        </authorList>
    </citation>
    <scope>NUCLEOTIDE SEQUENCE [LARGE SCALE GENOMIC DNA]</scope>
</reference>
<proteinExistence type="predicted"/>
<organism evidence="1 2">
    <name type="scientific">Larinioides sclopetarius</name>
    <dbReference type="NCBI Taxonomy" id="280406"/>
    <lineage>
        <taxon>Eukaryota</taxon>
        <taxon>Metazoa</taxon>
        <taxon>Ecdysozoa</taxon>
        <taxon>Arthropoda</taxon>
        <taxon>Chelicerata</taxon>
        <taxon>Arachnida</taxon>
        <taxon>Araneae</taxon>
        <taxon>Araneomorphae</taxon>
        <taxon>Entelegynae</taxon>
        <taxon>Araneoidea</taxon>
        <taxon>Araneidae</taxon>
        <taxon>Larinioides</taxon>
    </lineage>
</organism>
<evidence type="ECO:0000313" key="1">
    <source>
        <dbReference type="EMBL" id="CAL1293655.1"/>
    </source>
</evidence>
<sequence>MIHHQMKNLNYLRWKFFFLLLAQKPRLKEIRRKIIYACYQYKSRKFLLQLPLNNVFFSLRKKK</sequence>